<keyword evidence="5 10" id="KW-0999">Mitochondrion inner membrane</keyword>
<dbReference type="Pfam" id="PF02285">
    <property type="entry name" value="COX8"/>
    <property type="match status" value="1"/>
</dbReference>
<dbReference type="InterPro" id="IPR036548">
    <property type="entry name" value="Cyt_c_oxidase_su8_sf"/>
</dbReference>
<evidence type="ECO:0000313" key="12">
    <source>
        <dbReference type="Proteomes" id="UP000314987"/>
    </source>
</evidence>
<evidence type="ECO:0000256" key="1">
    <source>
        <dbReference type="ARBA" id="ARBA00004434"/>
    </source>
</evidence>
<evidence type="ECO:0000256" key="7">
    <source>
        <dbReference type="ARBA" id="ARBA00022989"/>
    </source>
</evidence>
<reference evidence="11" key="2">
    <citation type="submission" date="2025-08" db="UniProtKB">
        <authorList>
            <consortium name="Ensembl"/>
        </authorList>
    </citation>
    <scope>IDENTIFICATION</scope>
</reference>
<dbReference type="SUPFAM" id="SSF81431">
    <property type="entry name" value="Mitochondrial cytochrome c oxidase subunit VIIIb (aka IX)"/>
    <property type="match status" value="1"/>
</dbReference>
<proteinExistence type="inferred from homology"/>
<comment type="subunit">
    <text evidence="10">Component of the cytochrome c oxidase (complex IV, CIV), a multisubunit enzyme composed of 14 subunits. The complex is composed of a catalytic core of 3 subunits MT-CO1, MT-CO2 and MT-CO3, encoded in the mitochondrial DNA, and 11 supernumerary subunits COX4I, COX5A, COX5B, COX6A, COX6B, COX6C, COX7A, COX7B, COX7C, COX8 and NDUFA4, which are encoded in the nuclear genome. The complex exists as a monomer or a dimer and forms supercomplexes (SCs) in the inner mitochondrial membrane with NADH-ubiquinone oxidoreductase (complex I, CI) and ubiquinol-cytochrome c oxidoreductase (cytochrome b-c1 complex, complex III, CIII), resulting in different assemblies (supercomplex SCI(1)III(2)IV(1) and megacomplex MCI(2)III(2)IV(2)).</text>
</comment>
<evidence type="ECO:0000256" key="10">
    <source>
        <dbReference type="RuleBase" id="RU368101"/>
    </source>
</evidence>
<keyword evidence="4 10" id="KW-0812">Transmembrane</keyword>
<organism evidence="11 12">
    <name type="scientific">Vombatus ursinus</name>
    <name type="common">Common wombat</name>
    <dbReference type="NCBI Taxonomy" id="29139"/>
    <lineage>
        <taxon>Eukaryota</taxon>
        <taxon>Metazoa</taxon>
        <taxon>Chordata</taxon>
        <taxon>Craniata</taxon>
        <taxon>Vertebrata</taxon>
        <taxon>Euteleostomi</taxon>
        <taxon>Mammalia</taxon>
        <taxon>Metatheria</taxon>
        <taxon>Diprotodontia</taxon>
        <taxon>Vombatidae</taxon>
        <taxon>Vombatus</taxon>
    </lineage>
</organism>
<accession>A0A4X2K239</accession>
<keyword evidence="6 10" id="KW-0809">Transit peptide</keyword>
<protein>
    <recommendedName>
        <fullName evidence="10">Cytochrome c oxidase subunit 8</fullName>
    </recommendedName>
    <alternativeName>
        <fullName evidence="10">Cytochrome c oxidase polypeptide VIII</fullName>
    </alternativeName>
</protein>
<keyword evidence="9 10" id="KW-0472">Membrane</keyword>
<dbReference type="GeneTree" id="ENSGT00950000183650"/>
<keyword evidence="8 10" id="KW-0496">Mitochondrion</keyword>
<evidence type="ECO:0000256" key="3">
    <source>
        <dbReference type="ARBA" id="ARBA00010117"/>
    </source>
</evidence>
<comment type="pathway">
    <text evidence="2 10">Energy metabolism; oxidative phosphorylation.</text>
</comment>
<sequence>MLSLTRTSRLLQAFLKKQLIPRAHVSGRPARDPTSTGEQVAALVVVFLTFLTPSAWILGNLHNYKKSSE</sequence>
<name>A0A4X2K239_VOMUR</name>
<dbReference type="OMA" id="WVVPKAH"/>
<keyword evidence="7 10" id="KW-1133">Transmembrane helix</keyword>
<evidence type="ECO:0000313" key="11">
    <source>
        <dbReference type="Ensembl" id="ENSVURP00010006083.1"/>
    </source>
</evidence>
<keyword evidence="12" id="KW-1185">Reference proteome</keyword>
<evidence type="ECO:0000256" key="8">
    <source>
        <dbReference type="ARBA" id="ARBA00023128"/>
    </source>
</evidence>
<evidence type="ECO:0000256" key="4">
    <source>
        <dbReference type="ARBA" id="ARBA00022692"/>
    </source>
</evidence>
<evidence type="ECO:0000256" key="2">
    <source>
        <dbReference type="ARBA" id="ARBA00004673"/>
    </source>
</evidence>
<comment type="subcellular location">
    <subcellularLocation>
        <location evidence="1 10">Mitochondrion inner membrane</location>
        <topology evidence="1 10">Single-pass membrane protein</topology>
    </subcellularLocation>
</comment>
<reference evidence="11" key="3">
    <citation type="submission" date="2025-09" db="UniProtKB">
        <authorList>
            <consortium name="Ensembl"/>
        </authorList>
    </citation>
    <scope>IDENTIFICATION</scope>
</reference>
<dbReference type="GO" id="GO:0045277">
    <property type="term" value="C:respiratory chain complex IV"/>
    <property type="evidence" value="ECO:0007669"/>
    <property type="project" value="UniProtKB-UniRule"/>
</dbReference>
<evidence type="ECO:0000256" key="6">
    <source>
        <dbReference type="ARBA" id="ARBA00022946"/>
    </source>
</evidence>
<dbReference type="PANTHER" id="PTHR16717:SF4">
    <property type="entry name" value="CYTOCHROME C OXIDASE SUBUNIT 8B, MITOCHONDRIAL"/>
    <property type="match status" value="1"/>
</dbReference>
<reference evidence="12" key="1">
    <citation type="submission" date="2018-12" db="EMBL/GenBank/DDBJ databases">
        <authorList>
            <person name="Yazar S."/>
        </authorList>
    </citation>
    <scope>NUCLEOTIDE SEQUENCE [LARGE SCALE GENOMIC DNA]</scope>
</reference>
<evidence type="ECO:0000256" key="5">
    <source>
        <dbReference type="ARBA" id="ARBA00022792"/>
    </source>
</evidence>
<comment type="similarity">
    <text evidence="3 10">Belongs to the cytochrome c oxidase VIII family.</text>
</comment>
<dbReference type="STRING" id="29139.ENSVURP00010006083"/>
<feature type="transmembrane region" description="Helical" evidence="10">
    <location>
        <begin position="40"/>
        <end position="59"/>
    </location>
</feature>
<dbReference type="Proteomes" id="UP000314987">
    <property type="component" value="Unassembled WGS sequence"/>
</dbReference>
<dbReference type="GO" id="GO:0006123">
    <property type="term" value="P:mitochondrial electron transport, cytochrome c to oxygen"/>
    <property type="evidence" value="ECO:0007669"/>
    <property type="project" value="UniProtKB-UniRule"/>
</dbReference>
<evidence type="ECO:0000256" key="9">
    <source>
        <dbReference type="ARBA" id="ARBA00023136"/>
    </source>
</evidence>
<dbReference type="Ensembl" id="ENSVURT00010006875.1">
    <property type="protein sequence ID" value="ENSVURP00010006083.1"/>
    <property type="gene ID" value="ENSVURG00010004716.1"/>
</dbReference>
<dbReference type="Gene3D" id="4.10.81.10">
    <property type="entry name" value="Cytochrome c oxidase, subunit 8"/>
    <property type="match status" value="1"/>
</dbReference>
<dbReference type="InterPro" id="IPR003205">
    <property type="entry name" value="Cyt_c_oxidase_su8"/>
</dbReference>
<dbReference type="PANTHER" id="PTHR16717">
    <property type="entry name" value="CYTOCHROME C OXIDASE POLYPEPTIDE VIII"/>
    <property type="match status" value="1"/>
</dbReference>
<dbReference type="GO" id="GO:0005743">
    <property type="term" value="C:mitochondrial inner membrane"/>
    <property type="evidence" value="ECO:0007669"/>
    <property type="project" value="UniProtKB-SubCell"/>
</dbReference>
<dbReference type="AlphaFoldDB" id="A0A4X2K239"/>
<comment type="function">
    <text evidence="10">Component of the cytochrome c oxidase, the last enzyme in the mitochondrial electron transport chain which drives oxidative phosphorylation. The respiratory chain contains 3 multisubunit complexes succinate dehydrogenase (complex II, CII), ubiquinol-cytochrome c oxidoreductase (cytochrome b-c1 complex, complex III, CIII) and cytochrome c oxidase (complex IV, CIV), that cooperate to transfer electrons derived from NADH and succinate to molecular oxygen, creating an electrochemical gradient over the inner membrane that drives transmembrane transport and the ATP synthase. Cytochrome c oxidase is the component of the respiratory chain that catalyzes the reduction of oxygen to water. Electrons originating from reduced cytochrome c in the intermembrane space (IMS) are transferred via the dinuclear copper A center (CU(A)) of subunit 2 and heme A of subunit 1 to the active site in subunit 1, a binuclear center (BNC) formed by heme A3 and copper B (CU(B)). The BNC reduces molecular oxygen to 2 water molecules using 4 electrons from cytochrome c in the IMS and 4 protons from the mitochondrial matrix.</text>
</comment>
<dbReference type="UniPathway" id="UPA00705"/>